<evidence type="ECO:0000313" key="2">
    <source>
        <dbReference type="EnsemblPlants" id="OB03G20150.1"/>
    </source>
</evidence>
<protein>
    <submittedName>
        <fullName evidence="2">Uncharacterized protein</fullName>
    </submittedName>
</protein>
<dbReference type="EnsemblPlants" id="OB03G20150.1">
    <property type="protein sequence ID" value="OB03G20150.1"/>
    <property type="gene ID" value="OB03G20150"/>
</dbReference>
<keyword evidence="3" id="KW-1185">Reference proteome</keyword>
<feature type="region of interest" description="Disordered" evidence="1">
    <location>
        <begin position="1"/>
        <end position="25"/>
    </location>
</feature>
<accession>J3LLT9</accession>
<organism evidence="2">
    <name type="scientific">Oryza brachyantha</name>
    <name type="common">malo sina</name>
    <dbReference type="NCBI Taxonomy" id="4533"/>
    <lineage>
        <taxon>Eukaryota</taxon>
        <taxon>Viridiplantae</taxon>
        <taxon>Streptophyta</taxon>
        <taxon>Embryophyta</taxon>
        <taxon>Tracheophyta</taxon>
        <taxon>Spermatophyta</taxon>
        <taxon>Magnoliopsida</taxon>
        <taxon>Liliopsida</taxon>
        <taxon>Poales</taxon>
        <taxon>Poaceae</taxon>
        <taxon>BOP clade</taxon>
        <taxon>Oryzoideae</taxon>
        <taxon>Oryzeae</taxon>
        <taxon>Oryzinae</taxon>
        <taxon>Oryza</taxon>
    </lineage>
</organism>
<evidence type="ECO:0000256" key="1">
    <source>
        <dbReference type="SAM" id="MobiDB-lite"/>
    </source>
</evidence>
<dbReference type="Gramene" id="OB03G20150.1">
    <property type="protein sequence ID" value="OB03G20150.1"/>
    <property type="gene ID" value="OB03G20150"/>
</dbReference>
<dbReference type="Proteomes" id="UP000006038">
    <property type="component" value="Chromosome 3"/>
</dbReference>
<proteinExistence type="predicted"/>
<sequence length="59" mass="5947">DEEASFGWPGSFRPPPTSATIPATTPAAASSAVNSGSYNLGGSVVVQAADDEPDLTLRL</sequence>
<dbReference type="AlphaFoldDB" id="J3LLT9"/>
<reference evidence="2" key="1">
    <citation type="journal article" date="2013" name="Nat. Commun.">
        <title>Whole-genome sequencing of Oryza brachyantha reveals mechanisms underlying Oryza genome evolution.</title>
        <authorList>
            <person name="Chen J."/>
            <person name="Huang Q."/>
            <person name="Gao D."/>
            <person name="Wang J."/>
            <person name="Lang Y."/>
            <person name="Liu T."/>
            <person name="Li B."/>
            <person name="Bai Z."/>
            <person name="Luis Goicoechea J."/>
            <person name="Liang C."/>
            <person name="Chen C."/>
            <person name="Zhang W."/>
            <person name="Sun S."/>
            <person name="Liao Y."/>
            <person name="Zhang X."/>
            <person name="Yang L."/>
            <person name="Song C."/>
            <person name="Wang M."/>
            <person name="Shi J."/>
            <person name="Liu G."/>
            <person name="Liu J."/>
            <person name="Zhou H."/>
            <person name="Zhou W."/>
            <person name="Yu Q."/>
            <person name="An N."/>
            <person name="Chen Y."/>
            <person name="Cai Q."/>
            <person name="Wang B."/>
            <person name="Liu B."/>
            <person name="Min J."/>
            <person name="Huang Y."/>
            <person name="Wu H."/>
            <person name="Li Z."/>
            <person name="Zhang Y."/>
            <person name="Yin Y."/>
            <person name="Song W."/>
            <person name="Jiang J."/>
            <person name="Jackson S.A."/>
            <person name="Wing R.A."/>
            <person name="Wang J."/>
            <person name="Chen M."/>
        </authorList>
    </citation>
    <scope>NUCLEOTIDE SEQUENCE [LARGE SCALE GENOMIC DNA]</scope>
    <source>
        <strain evidence="2">cv. IRGC 101232</strain>
    </source>
</reference>
<dbReference type="HOGENOM" id="CLU_2967954_0_0_1"/>
<reference evidence="2" key="2">
    <citation type="submission" date="2013-04" db="UniProtKB">
        <authorList>
            <consortium name="EnsemblPlants"/>
        </authorList>
    </citation>
    <scope>IDENTIFICATION</scope>
</reference>
<evidence type="ECO:0000313" key="3">
    <source>
        <dbReference type="Proteomes" id="UP000006038"/>
    </source>
</evidence>
<name>J3LLT9_ORYBR</name>